<evidence type="ECO:0000256" key="3">
    <source>
        <dbReference type="ARBA" id="ARBA00022630"/>
    </source>
</evidence>
<evidence type="ECO:0000256" key="1">
    <source>
        <dbReference type="ARBA" id="ARBA00001917"/>
    </source>
</evidence>
<proteinExistence type="inferred from homology"/>
<dbReference type="PIRSF" id="PIRSF000190">
    <property type="entry name" value="Pyd_amn-ph_oxd"/>
    <property type="match status" value="1"/>
</dbReference>
<dbReference type="NCBIfam" id="NF004231">
    <property type="entry name" value="PRK05679.1"/>
    <property type="match status" value="1"/>
</dbReference>
<organism evidence="8 9">
    <name type="scientific">Myceligenerans crystallogenes</name>
    <dbReference type="NCBI Taxonomy" id="316335"/>
    <lineage>
        <taxon>Bacteria</taxon>
        <taxon>Bacillati</taxon>
        <taxon>Actinomycetota</taxon>
        <taxon>Actinomycetes</taxon>
        <taxon>Micrococcales</taxon>
        <taxon>Promicromonosporaceae</taxon>
        <taxon>Myceligenerans</taxon>
    </lineage>
</organism>
<evidence type="ECO:0000313" key="9">
    <source>
        <dbReference type="Proteomes" id="UP001501094"/>
    </source>
</evidence>
<feature type="domain" description="Pyridoxine 5'-phosphate oxidase dimerisation C-terminal" evidence="7">
    <location>
        <begin position="181"/>
        <end position="221"/>
    </location>
</feature>
<dbReference type="RefSeq" id="WP_344103996.1">
    <property type="nucleotide sequence ID" value="NZ_BAAANL010000005.1"/>
</dbReference>
<name>A0ABN2NGF5_9MICO</name>
<dbReference type="InterPro" id="IPR012349">
    <property type="entry name" value="Split_barrel_FMN-bd"/>
</dbReference>
<dbReference type="InterPro" id="IPR011576">
    <property type="entry name" value="Pyridox_Oxase_N"/>
</dbReference>
<reference evidence="8 9" key="1">
    <citation type="journal article" date="2019" name="Int. J. Syst. Evol. Microbiol.">
        <title>The Global Catalogue of Microorganisms (GCM) 10K type strain sequencing project: providing services to taxonomists for standard genome sequencing and annotation.</title>
        <authorList>
            <consortium name="The Broad Institute Genomics Platform"/>
            <consortium name="The Broad Institute Genome Sequencing Center for Infectious Disease"/>
            <person name="Wu L."/>
            <person name="Ma J."/>
        </authorList>
    </citation>
    <scope>NUCLEOTIDE SEQUENCE [LARGE SCALE GENOMIC DNA]</scope>
    <source>
        <strain evidence="8 9">JCM 14326</strain>
    </source>
</reference>
<dbReference type="PANTHER" id="PTHR10851:SF0">
    <property type="entry name" value="PYRIDOXINE-5'-PHOSPHATE OXIDASE"/>
    <property type="match status" value="1"/>
</dbReference>
<dbReference type="InterPro" id="IPR019576">
    <property type="entry name" value="Pyridoxamine_oxidase_dimer_C"/>
</dbReference>
<feature type="domain" description="Pyridoxamine 5'-phosphate oxidase N-terminal" evidence="6">
    <location>
        <begin position="42"/>
        <end position="162"/>
    </location>
</feature>
<dbReference type="InterPro" id="IPR000659">
    <property type="entry name" value="Pyridox_Oxase"/>
</dbReference>
<comment type="cofactor">
    <cofactor evidence="1">
        <name>FMN</name>
        <dbReference type="ChEBI" id="CHEBI:58210"/>
    </cofactor>
</comment>
<keyword evidence="4" id="KW-0288">FMN</keyword>
<evidence type="ECO:0000256" key="2">
    <source>
        <dbReference type="ARBA" id="ARBA00007301"/>
    </source>
</evidence>
<dbReference type="Proteomes" id="UP001501094">
    <property type="component" value="Unassembled WGS sequence"/>
</dbReference>
<evidence type="ECO:0000256" key="4">
    <source>
        <dbReference type="ARBA" id="ARBA00022643"/>
    </source>
</evidence>
<dbReference type="Gene3D" id="2.30.110.10">
    <property type="entry name" value="Electron Transport, Fmn-binding Protein, Chain A"/>
    <property type="match status" value="1"/>
</dbReference>
<comment type="caution">
    <text evidence="8">The sequence shown here is derived from an EMBL/GenBank/DDBJ whole genome shotgun (WGS) entry which is preliminary data.</text>
</comment>
<accession>A0ABN2NGF5</accession>
<evidence type="ECO:0000256" key="5">
    <source>
        <dbReference type="ARBA" id="ARBA00023002"/>
    </source>
</evidence>
<dbReference type="EMBL" id="BAAANL010000005">
    <property type="protein sequence ID" value="GAA1868142.1"/>
    <property type="molecule type" value="Genomic_DNA"/>
</dbReference>
<evidence type="ECO:0000259" key="6">
    <source>
        <dbReference type="Pfam" id="PF01243"/>
    </source>
</evidence>
<dbReference type="Pfam" id="PF10590">
    <property type="entry name" value="PNP_phzG_C"/>
    <property type="match status" value="1"/>
</dbReference>
<dbReference type="PANTHER" id="PTHR10851">
    <property type="entry name" value="PYRIDOXINE-5-PHOSPHATE OXIDASE"/>
    <property type="match status" value="1"/>
</dbReference>
<keyword evidence="3" id="KW-0285">Flavoprotein</keyword>
<keyword evidence="9" id="KW-1185">Reference proteome</keyword>
<keyword evidence="5" id="KW-0560">Oxidoreductase</keyword>
<comment type="similarity">
    <text evidence="2">Belongs to the pyridoxamine 5'-phosphate oxidase family.</text>
</comment>
<sequence>MTNPVPLRERLRALATFPRSGLPDLEPAAAPATPHELFLTWMDEAIDAELLAPHVLILSTTGADGEVHARALILKDVTPEGWWFASRSSGPKAKDLGSNPHAAGTFFWPGLGRQIKLTGTVAAATPEQSRADFLARPARSRAAGLVDNQSEPLGSIAEYEAAYSEALDAVTADPTLTAPDWTAYVLTPTAVEFWQATDDGPHTRLLYTHAGTAWTTTLLWP</sequence>
<evidence type="ECO:0000259" key="7">
    <source>
        <dbReference type="Pfam" id="PF10590"/>
    </source>
</evidence>
<dbReference type="SUPFAM" id="SSF50475">
    <property type="entry name" value="FMN-binding split barrel"/>
    <property type="match status" value="1"/>
</dbReference>
<evidence type="ECO:0000313" key="8">
    <source>
        <dbReference type="EMBL" id="GAA1868142.1"/>
    </source>
</evidence>
<dbReference type="Pfam" id="PF01243">
    <property type="entry name" value="PNPOx_N"/>
    <property type="match status" value="1"/>
</dbReference>
<gene>
    <name evidence="8" type="ORF">GCM10009751_28340</name>
</gene>
<protein>
    <submittedName>
        <fullName evidence="8">Pyridoxal 5'-phosphate synthase</fullName>
    </submittedName>
</protein>